<proteinExistence type="inferred from homology"/>
<dbReference type="Proteomes" id="UP000644147">
    <property type="component" value="Unassembled WGS sequence"/>
</dbReference>
<feature type="transmembrane region" description="Helical" evidence="7">
    <location>
        <begin position="443"/>
        <end position="467"/>
    </location>
</feature>
<feature type="transmembrane region" description="Helical" evidence="7">
    <location>
        <begin position="248"/>
        <end position="267"/>
    </location>
</feature>
<evidence type="ECO:0000256" key="3">
    <source>
        <dbReference type="ARBA" id="ARBA00022475"/>
    </source>
</evidence>
<comment type="caution">
    <text evidence="8">The sequence shown here is derived from an EMBL/GenBank/DDBJ whole genome shotgun (WGS) entry which is preliminary data.</text>
</comment>
<feature type="transmembrane region" description="Helical" evidence="7">
    <location>
        <begin position="323"/>
        <end position="343"/>
    </location>
</feature>
<evidence type="ECO:0000256" key="2">
    <source>
        <dbReference type="ARBA" id="ARBA00007430"/>
    </source>
</evidence>
<dbReference type="PANTHER" id="PTHR30250">
    <property type="entry name" value="PST FAMILY PREDICTED COLANIC ACID TRANSPORTER"/>
    <property type="match status" value="1"/>
</dbReference>
<gene>
    <name evidence="8" type="ORF">I5M27_02930</name>
</gene>
<keyword evidence="9" id="KW-1185">Reference proteome</keyword>
<feature type="transmembrane region" description="Helical" evidence="7">
    <location>
        <begin position="150"/>
        <end position="169"/>
    </location>
</feature>
<reference evidence="8 9" key="1">
    <citation type="submission" date="2020-12" db="EMBL/GenBank/DDBJ databases">
        <title>Bacterial novel species Adhaeribacter sp. BT258 isolated from soil.</title>
        <authorList>
            <person name="Jung H.-Y."/>
        </authorList>
    </citation>
    <scope>NUCLEOTIDE SEQUENCE [LARGE SCALE GENOMIC DNA]</scope>
    <source>
        <strain evidence="8 9">BT258</strain>
    </source>
</reference>
<accession>A0ABS1BXP7</accession>
<feature type="transmembrane region" description="Helical" evidence="7">
    <location>
        <begin position="288"/>
        <end position="311"/>
    </location>
</feature>
<keyword evidence="6 7" id="KW-0472">Membrane</keyword>
<keyword evidence="4 7" id="KW-0812">Transmembrane</keyword>
<feature type="transmembrane region" description="Helical" evidence="7">
    <location>
        <begin position="83"/>
        <end position="106"/>
    </location>
</feature>
<sequence length="502" mass="54581">MNAEKKLTERTLSGFLWMITGSGIQVGLKIGVLAILARLISPKEFGIVGMAVIAVDFSKMFSQMGVGPAIVQRKELENRHLTTGLTLSIFMGLFFAGLLILTAPLLADFFRMPGLVSVLRMVSLIFLVDSLTLVGQALMQRNMNFKTIAAVEVASYAIGYGAVGIVLAYLGWGMWALVAALITQAVLHALLVVIIQPFPKKPGFEKAAFKELINFGGGMTLARLGNFLAVQGDNLVIGRMLGAGALGIYGRAYQFMVMPASLFGNALDKSLFPAMAKVQDDKARLGKAYLTGVSSIALVAIPLSIVFMILAPEIVLLLLGPKWNAVVFPFQILACSLLFRMSYKMSDSLARATGAVYRRAWRQFLYALFVVVGSYLGQFWGLPGVAVGVAGALVFNFLLMAHLSIQLTTITWLDMLKAHLPGLSLGLLTGTITYALSTWSRMYFGSGFLTLLLTVLGLGLLSALTIWQFPALFIRDDQKELLNKLLLKRFKKLSPQSAWTNS</sequence>
<organism evidence="8 9">
    <name type="scientific">Adhaeribacter terrigena</name>
    <dbReference type="NCBI Taxonomy" id="2793070"/>
    <lineage>
        <taxon>Bacteria</taxon>
        <taxon>Pseudomonadati</taxon>
        <taxon>Bacteroidota</taxon>
        <taxon>Cytophagia</taxon>
        <taxon>Cytophagales</taxon>
        <taxon>Hymenobacteraceae</taxon>
        <taxon>Adhaeribacter</taxon>
    </lineage>
</organism>
<dbReference type="CDD" id="cd13127">
    <property type="entry name" value="MATE_tuaB_like"/>
    <property type="match status" value="1"/>
</dbReference>
<name>A0ABS1BXP7_9BACT</name>
<feature type="transmembrane region" description="Helical" evidence="7">
    <location>
        <begin position="388"/>
        <end position="413"/>
    </location>
</feature>
<comment type="subcellular location">
    <subcellularLocation>
        <location evidence="1">Cell membrane</location>
        <topology evidence="1">Multi-pass membrane protein</topology>
    </subcellularLocation>
</comment>
<feature type="transmembrane region" description="Helical" evidence="7">
    <location>
        <begin position="45"/>
        <end position="62"/>
    </location>
</feature>
<protein>
    <submittedName>
        <fullName evidence="8">Lipopolysaccharide biosynthesis protein</fullName>
    </submittedName>
</protein>
<keyword evidence="5 7" id="KW-1133">Transmembrane helix</keyword>
<feature type="transmembrane region" description="Helical" evidence="7">
    <location>
        <begin position="118"/>
        <end position="138"/>
    </location>
</feature>
<dbReference type="RefSeq" id="WP_200504523.1">
    <property type="nucleotide sequence ID" value="NZ_JAEHFX010000001.1"/>
</dbReference>
<evidence type="ECO:0000256" key="4">
    <source>
        <dbReference type="ARBA" id="ARBA00022692"/>
    </source>
</evidence>
<evidence type="ECO:0000313" key="8">
    <source>
        <dbReference type="EMBL" id="MBK0401922.1"/>
    </source>
</evidence>
<evidence type="ECO:0000256" key="6">
    <source>
        <dbReference type="ARBA" id="ARBA00023136"/>
    </source>
</evidence>
<keyword evidence="3" id="KW-1003">Cell membrane</keyword>
<feature type="transmembrane region" description="Helical" evidence="7">
    <location>
        <begin position="364"/>
        <end position="382"/>
    </location>
</feature>
<evidence type="ECO:0000256" key="7">
    <source>
        <dbReference type="SAM" id="Phobius"/>
    </source>
</evidence>
<evidence type="ECO:0000256" key="1">
    <source>
        <dbReference type="ARBA" id="ARBA00004651"/>
    </source>
</evidence>
<dbReference type="InterPro" id="IPR050833">
    <property type="entry name" value="Poly_Biosynth_Transport"/>
</dbReference>
<dbReference type="EMBL" id="JAEHFX010000001">
    <property type="protein sequence ID" value="MBK0401922.1"/>
    <property type="molecule type" value="Genomic_DNA"/>
</dbReference>
<dbReference type="PANTHER" id="PTHR30250:SF10">
    <property type="entry name" value="LIPOPOLYSACCHARIDE BIOSYNTHESIS PROTEIN WZXC"/>
    <property type="match status" value="1"/>
</dbReference>
<evidence type="ECO:0000313" key="9">
    <source>
        <dbReference type="Proteomes" id="UP000644147"/>
    </source>
</evidence>
<comment type="similarity">
    <text evidence="2">Belongs to the polysaccharide synthase family.</text>
</comment>
<feature type="transmembrane region" description="Helical" evidence="7">
    <location>
        <begin position="420"/>
        <end position="437"/>
    </location>
</feature>
<dbReference type="Pfam" id="PF13440">
    <property type="entry name" value="Polysacc_synt_3"/>
    <property type="match status" value="1"/>
</dbReference>
<evidence type="ECO:0000256" key="5">
    <source>
        <dbReference type="ARBA" id="ARBA00022989"/>
    </source>
</evidence>
<feature type="transmembrane region" description="Helical" evidence="7">
    <location>
        <begin position="175"/>
        <end position="195"/>
    </location>
</feature>
<feature type="transmembrane region" description="Helical" evidence="7">
    <location>
        <begin position="12"/>
        <end position="39"/>
    </location>
</feature>